<dbReference type="InterPro" id="IPR041677">
    <property type="entry name" value="DNA2/NAM7_AAA_11"/>
</dbReference>
<comment type="caution">
    <text evidence="6">The sequence shown here is derived from an EMBL/GenBank/DDBJ whole genome shotgun (WGS) entry which is preliminary data.</text>
</comment>
<evidence type="ECO:0000313" key="7">
    <source>
        <dbReference type="Proteomes" id="UP001056766"/>
    </source>
</evidence>
<dbReference type="FunFam" id="3.40.50.300:FF:002063">
    <property type="entry name" value="DNA helicase related protein"/>
    <property type="match status" value="1"/>
</dbReference>
<dbReference type="PANTHER" id="PTHR10887">
    <property type="entry name" value="DNA2/NAM7 HELICASE FAMILY"/>
    <property type="match status" value="1"/>
</dbReference>
<dbReference type="Pfam" id="PF18741">
    <property type="entry name" value="MTES_1575"/>
    <property type="match status" value="1"/>
</dbReference>
<feature type="domain" description="DUF3320" evidence="2">
    <location>
        <begin position="1740"/>
        <end position="1786"/>
    </location>
</feature>
<dbReference type="EMBL" id="JAGSOI010000017">
    <property type="protein sequence ID" value="MCM1986531.1"/>
    <property type="molecule type" value="Genomic_DNA"/>
</dbReference>
<accession>A0A9E5DAZ2</accession>
<dbReference type="InterPro" id="IPR025103">
    <property type="entry name" value="DUF4011"/>
</dbReference>
<feature type="compositionally biased region" description="Basic and acidic residues" evidence="1">
    <location>
        <begin position="60"/>
        <end position="80"/>
    </location>
</feature>
<dbReference type="FunFam" id="3.40.50.300:FF:002475">
    <property type="entry name" value="DNA helicase related protein"/>
    <property type="match status" value="1"/>
</dbReference>
<dbReference type="SUPFAM" id="SSF52980">
    <property type="entry name" value="Restriction endonuclease-like"/>
    <property type="match status" value="1"/>
</dbReference>
<dbReference type="RefSeq" id="WP_250867916.1">
    <property type="nucleotide sequence ID" value="NZ_JAGSOI010000017.1"/>
</dbReference>
<dbReference type="GO" id="GO:0004386">
    <property type="term" value="F:helicase activity"/>
    <property type="evidence" value="ECO:0007669"/>
    <property type="project" value="InterPro"/>
</dbReference>
<evidence type="ECO:0000259" key="3">
    <source>
        <dbReference type="Pfam" id="PF13086"/>
    </source>
</evidence>
<dbReference type="Gene3D" id="3.40.50.300">
    <property type="entry name" value="P-loop containing nucleotide triphosphate hydrolases"/>
    <property type="match status" value="3"/>
</dbReference>
<dbReference type="InterPro" id="IPR021754">
    <property type="entry name" value="DUF3320"/>
</dbReference>
<dbReference type="SUPFAM" id="SSF52540">
    <property type="entry name" value="P-loop containing nucleoside triphosphate hydrolases"/>
    <property type="match status" value="2"/>
</dbReference>
<dbReference type="Pfam" id="PF13087">
    <property type="entry name" value="AAA_12"/>
    <property type="match status" value="1"/>
</dbReference>
<organism evidence="6 7">
    <name type="scientific">Methanococcoides seepicolus</name>
    <dbReference type="NCBI Taxonomy" id="2828780"/>
    <lineage>
        <taxon>Archaea</taxon>
        <taxon>Methanobacteriati</taxon>
        <taxon>Methanobacteriota</taxon>
        <taxon>Stenosarchaea group</taxon>
        <taxon>Methanomicrobia</taxon>
        <taxon>Methanosarcinales</taxon>
        <taxon>Methanosarcinaceae</taxon>
        <taxon>Methanococcoides</taxon>
    </lineage>
</organism>
<reference evidence="6" key="2">
    <citation type="submission" date="2021-04" db="EMBL/GenBank/DDBJ databases">
        <authorList>
            <person name="Dong X."/>
        </authorList>
    </citation>
    <scope>NUCLEOTIDE SEQUENCE</scope>
    <source>
        <strain evidence="6">LLY</strain>
    </source>
</reference>
<gene>
    <name evidence="6" type="ORF">KDK67_05885</name>
</gene>
<dbReference type="Pfam" id="PF13195">
    <property type="entry name" value="DUF4011"/>
    <property type="match status" value="1"/>
</dbReference>
<name>A0A9E5DAZ2_9EURY</name>
<dbReference type="FunFam" id="3.40.960.10:FF:000002">
    <property type="entry name" value="DNA helicase related protein"/>
    <property type="match status" value="1"/>
</dbReference>
<dbReference type="InterPro" id="IPR045055">
    <property type="entry name" value="DNA2/NAM7-like"/>
</dbReference>
<dbReference type="PANTHER" id="PTHR10887:SF530">
    <property type="entry name" value="SUPERFAMILY I DNA HELICASES"/>
    <property type="match status" value="1"/>
</dbReference>
<dbReference type="Proteomes" id="UP001056766">
    <property type="component" value="Unassembled WGS sequence"/>
</dbReference>
<dbReference type="Pfam" id="PF13086">
    <property type="entry name" value="AAA_11"/>
    <property type="match status" value="1"/>
</dbReference>
<evidence type="ECO:0000259" key="4">
    <source>
        <dbReference type="Pfam" id="PF13087"/>
    </source>
</evidence>
<reference evidence="6" key="1">
    <citation type="journal article" date="2021" name="mSystems">
        <title>Bacteria and Archaea Synergistically Convert Glycine Betaine to Biogenic Methane in the Formosa Cold Seep of the South China Sea.</title>
        <authorList>
            <person name="Li L."/>
            <person name="Zhang W."/>
            <person name="Zhang S."/>
            <person name="Song L."/>
            <person name="Sun Q."/>
            <person name="Zhang H."/>
            <person name="Xiang H."/>
            <person name="Dong X."/>
        </authorList>
    </citation>
    <scope>NUCLEOTIDE SEQUENCE</scope>
    <source>
        <strain evidence="6">LLY</strain>
    </source>
</reference>
<evidence type="ECO:0000259" key="2">
    <source>
        <dbReference type="Pfam" id="PF11784"/>
    </source>
</evidence>
<evidence type="ECO:0000256" key="1">
    <source>
        <dbReference type="SAM" id="MobiDB-lite"/>
    </source>
</evidence>
<evidence type="ECO:0000259" key="5">
    <source>
        <dbReference type="Pfam" id="PF18741"/>
    </source>
</evidence>
<protein>
    <submittedName>
        <fullName evidence="6">DUF3320 domain-containing protein</fullName>
    </submittedName>
</protein>
<dbReference type="Pfam" id="PF11784">
    <property type="entry name" value="DUF3320"/>
    <property type="match status" value="1"/>
</dbReference>
<feature type="domain" description="Restriction endonuclease type II-like" evidence="5">
    <location>
        <begin position="1577"/>
        <end position="1674"/>
    </location>
</feature>
<keyword evidence="7" id="KW-1185">Reference proteome</keyword>
<proteinExistence type="predicted"/>
<dbReference type="Gene3D" id="3.40.960.10">
    <property type="entry name" value="VSR Endonuclease"/>
    <property type="match status" value="1"/>
</dbReference>
<dbReference type="InterPro" id="IPR027417">
    <property type="entry name" value="P-loop_NTPase"/>
</dbReference>
<dbReference type="InterPro" id="IPR041679">
    <property type="entry name" value="DNA2/NAM7-like_C"/>
</dbReference>
<evidence type="ECO:0000313" key="6">
    <source>
        <dbReference type="EMBL" id="MCM1986531.1"/>
    </source>
</evidence>
<dbReference type="InterPro" id="IPR011335">
    <property type="entry name" value="Restrct_endonuc-II-like"/>
</dbReference>
<feature type="region of interest" description="Disordered" evidence="1">
    <location>
        <begin position="60"/>
        <end position="85"/>
    </location>
</feature>
<feature type="domain" description="DNA2/NAM7 helicase-like C-terminal" evidence="4">
    <location>
        <begin position="1343"/>
        <end position="1532"/>
    </location>
</feature>
<dbReference type="InterPro" id="IPR049468">
    <property type="entry name" value="Restrct_endonuc-II-like_dom"/>
</dbReference>
<feature type="domain" description="DNA2/NAM7 helicase helicase" evidence="3">
    <location>
        <begin position="1265"/>
        <end position="1309"/>
    </location>
</feature>
<sequence length="1903" mass="217927">MSTVNKELEVARHNLLDLTMRNSLLNFHPSKDRKIRVVDEIPREVYDRLVLQEKKMEFRPKSKNQDQKYETFADENKSDISNEDIDDDESSLLWKMPESNVELEGKHTDRFLQTTLKSEYLQKRMYYISQQSQSVLEEQGYTVLYLALGFLEWEDPTTTSKIRQAPLILVPVELVRTVAGGPFQLSWTGEDIFTNVSLQAKLIEDGISLPEFEMPDEKEGFDQYYQDVVEAIAKKPNWKVLSDINLSFFSFTKFVMYKDLDQMAWPEDNSPAKHPLIKCIFDPDTQICETEFSEDDVDKKINAQNVYHVMDADPSQIAVIEDVKYGKNVVVEGPPGTGKSQTITNIIAELLAAEKSVLFVSEKMAALEVVKSRLDQSGLGDFCLELHSRKSNKKEVLKELERTVSLSPPKSVSLDSRFDKLESLKAELNDYASALREPFGYIRQSPFNLFCMKEDALRYFENVGREMPNVKFTNIEKCSQKDWTEAISALSNISDILSLVKPVNNHKWKGCKSGMMLPSDESEIEKLIDDCKISLDNLVVSVDDLCQLSSTNLPHTLKEIQSSISAAKVVALSGPIDKEVLLNQNWDKEPSTTTPLITKIKDFQKQSSAIYSIFMDGALEEDIDSIITKYRVLSDKYFIIQFFDSTCIKHLWKGSIPHKILPPDEIEIEILIDKCKMSLNDFENTINKVCESGSIHRPLTLEEIEPSISAAKVVAASKPIDKEVLLNQEWNEQSNKAKILIKQVEDFHGQSSALHSTFRETAFEQDIESIAKEYKELSAKFIVFRSFNSRYRYLKNEISSFYKDIAPKKTEAIIADLNELSACIQSRKEIRNSNESGQGLFGSHWKDEESDPQMLDSFAKWIVSFRQQLLKDAFDDQVVDKVSSGISKENVNKSIDDLSRATEHFIEQRNNLANRIGVSPKSLFPTNNGNVSFEDINIQLELWKNGILELQRWKKLTNEFYRNTSPEKAEAIISDLNEISACIQSRNEIRELNETGLAIFGSHWKDEDSDPQKLESFVEWMISFRHYLLNKAFDEHIFDKISSGISKEELEKAIEDVSKTVDIFAEQRDKLFNRLNLDHKLVFGTNIDIVCIEDTDSQLKLWKEGIPKLQKWGQFTVRREQCLETFAAPIVNLIDSDLMESEDIIPCFEGNFAEDLLRCAFMERQTLASFMGELHEKKIKTFTELDRELIFENRQRLAYLLYERQPPIPRGASPKSEAGILLGEFNRKRKHMPIRKLMKNAGGLIQKIKPCFMMSPLSIAQFLDPLNINFDVVVFDEASQVRPEDALGALLRANQCVIIGDTRQLPPTSFFDKIIDSMDDSDEENTTLSDIESILHLCKRSFLTKNLRWHYRSRHESLIAVSNQEFYDQNLVIYPSPMADMEHLGLKFVHLPDTVYVRGKSGGKSEGNRKEAKAVAKAALEHFTKYPDKSLGIGTFNMNQKQIILEEVEMLLKEQPDMTEFFESKRPDHFFVKNLETIQGDERDVIFISVGFGFDRDHNFRLQFGALNREGGERRLNVLITRAREKCVVFSNFQAKDLATIQTSPFGVKALKTFLDFAENRNLQTIEATGKDSDSPFEDSVYDFLLDCGYDAQKQVGCAGYRLDLAVVDPNSRGRYLLGIECDGAKYHSSPVARDRDRLRQQVLENLGWTIYRIWSTDWYRNKNDCKIRLRDFIEKTKLNTPKPTINKNKPLENPVKILDSGVEREEVNESCISNEGTLLDLVPEYRICSEIDIDTQTQIHELSHSELEIAIIQILKIESPVHIDEMIKRIRENHGLKRTGPKIKNAIIEAVNYSERNGKLVKRGDFLWMDINDVKVRRRGKEVAAKIEMICNEEIAEAAKLVIKSQHATSPDELVVQTSRLFGIRSTSGTIAERIKGVVSKMIDKNELRVLSSGMVDIVESR</sequence>